<comment type="cofactor">
    <cofactor evidence="4">
        <name>Zn(2+)</name>
        <dbReference type="ChEBI" id="CHEBI:29105"/>
    </cofactor>
    <text evidence="4">Binds 1 zinc ion.</text>
</comment>
<evidence type="ECO:0000259" key="5">
    <source>
        <dbReference type="SMART" id="SM00731"/>
    </source>
</evidence>
<keyword evidence="1 4" id="KW-0963">Cytoplasm</keyword>
<keyword evidence="2 4" id="KW-0479">Metal-binding</keyword>
<dbReference type="RefSeq" id="WP_062472359.1">
    <property type="nucleotide sequence ID" value="NZ_BBYN01000045.1"/>
</dbReference>
<feature type="binding site" evidence="4">
    <location>
        <position position="71"/>
    </location>
    <ligand>
        <name>Zn(2+)</name>
        <dbReference type="ChEBI" id="CHEBI:29105"/>
    </ligand>
</feature>
<dbReference type="HAMAP" id="MF_00745">
    <property type="entry name" value="SprT_like"/>
    <property type="match status" value="1"/>
</dbReference>
<protein>
    <recommendedName>
        <fullName evidence="4">Protein SprT-like</fullName>
    </recommendedName>
</protein>
<dbReference type="KEGG" id="jda:BW727_101180"/>
<dbReference type="InterPro" id="IPR035240">
    <property type="entry name" value="SprT_Zn_ribbon"/>
</dbReference>
<dbReference type="Pfam" id="PF17283">
    <property type="entry name" value="Zn_ribbon_SprT"/>
    <property type="match status" value="1"/>
</dbReference>
<accession>A0A1S6IPS1</accession>
<dbReference type="GO" id="GO:0006950">
    <property type="term" value="P:response to stress"/>
    <property type="evidence" value="ECO:0007669"/>
    <property type="project" value="UniProtKB-ARBA"/>
</dbReference>
<dbReference type="Proteomes" id="UP000188993">
    <property type="component" value="Chromosome"/>
</dbReference>
<dbReference type="AlphaFoldDB" id="A0A1S6IPS1"/>
<dbReference type="EMBL" id="CP019728">
    <property type="protein sequence ID" value="AQS53547.1"/>
    <property type="molecule type" value="Genomic_DNA"/>
</dbReference>
<dbReference type="STRING" id="708126.BW727_101180"/>
<dbReference type="Pfam" id="PF10263">
    <property type="entry name" value="SprT-like"/>
    <property type="match status" value="1"/>
</dbReference>
<dbReference type="GO" id="GO:0008270">
    <property type="term" value="F:zinc ion binding"/>
    <property type="evidence" value="ECO:0007669"/>
    <property type="project" value="UniProtKB-UniRule"/>
</dbReference>
<proteinExistence type="inferred from homology"/>
<feature type="binding site" evidence="4">
    <location>
        <position position="67"/>
    </location>
    <ligand>
        <name>Zn(2+)</name>
        <dbReference type="ChEBI" id="CHEBI:29105"/>
    </ligand>
</feature>
<dbReference type="SMART" id="SM00731">
    <property type="entry name" value="SprT"/>
    <property type="match status" value="1"/>
</dbReference>
<evidence type="ECO:0000313" key="6">
    <source>
        <dbReference type="EMBL" id="AQS53547.1"/>
    </source>
</evidence>
<reference evidence="6 7" key="1">
    <citation type="journal article" date="2014" name="Int. J. Syst. Evol. Microbiol.">
        <title>Jeotgalibaca dankookensis gen. nov., sp. nov., a member of the family Carnobacteriaceae, isolated from seujeot (Korean traditional food).</title>
        <authorList>
            <person name="Lee D.G."/>
            <person name="Trujillo M.E."/>
            <person name="Kang H."/>
            <person name="Ahn T.Y."/>
        </authorList>
    </citation>
    <scope>NUCLEOTIDE SEQUENCE [LARGE SCALE GENOMIC DNA]</scope>
    <source>
        <strain evidence="6 7">EX-07</strain>
    </source>
</reference>
<keyword evidence="7" id="KW-1185">Reference proteome</keyword>
<evidence type="ECO:0000313" key="7">
    <source>
        <dbReference type="Proteomes" id="UP000188993"/>
    </source>
</evidence>
<name>A0A1S6IPS1_9LACT</name>
<dbReference type="OrthoDB" id="9799909at2"/>
<dbReference type="GO" id="GO:0005737">
    <property type="term" value="C:cytoplasm"/>
    <property type="evidence" value="ECO:0007669"/>
    <property type="project" value="UniProtKB-SubCell"/>
</dbReference>
<keyword evidence="3 4" id="KW-0862">Zinc</keyword>
<dbReference type="InterPro" id="IPR023524">
    <property type="entry name" value="Uncharacterised_SprT-like"/>
</dbReference>
<evidence type="ECO:0000256" key="1">
    <source>
        <dbReference type="ARBA" id="ARBA00022490"/>
    </source>
</evidence>
<feature type="active site" evidence="4">
    <location>
        <position position="68"/>
    </location>
</feature>
<gene>
    <name evidence="6" type="ORF">BW727_101180</name>
</gene>
<organism evidence="6 7">
    <name type="scientific">Jeotgalibaca dankookensis</name>
    <dbReference type="NCBI Taxonomy" id="708126"/>
    <lineage>
        <taxon>Bacteria</taxon>
        <taxon>Bacillati</taxon>
        <taxon>Bacillota</taxon>
        <taxon>Bacilli</taxon>
        <taxon>Lactobacillales</taxon>
        <taxon>Carnobacteriaceae</taxon>
        <taxon>Jeotgalibaca</taxon>
    </lineage>
</organism>
<comment type="similarity">
    <text evidence="4">Belongs to the SprT family.</text>
</comment>
<dbReference type="NCBIfam" id="NF003339">
    <property type="entry name" value="PRK04351.1"/>
    <property type="match status" value="1"/>
</dbReference>
<dbReference type="InterPro" id="IPR006640">
    <property type="entry name" value="SprT-like_domain"/>
</dbReference>
<evidence type="ECO:0000256" key="3">
    <source>
        <dbReference type="ARBA" id="ARBA00022833"/>
    </source>
</evidence>
<evidence type="ECO:0000256" key="2">
    <source>
        <dbReference type="ARBA" id="ARBA00022723"/>
    </source>
</evidence>
<comment type="subcellular location">
    <subcellularLocation>
        <location evidence="4">Cytoplasm</location>
    </subcellularLocation>
</comment>
<feature type="domain" description="SprT-like" evidence="5">
    <location>
        <begin position="4"/>
        <end position="148"/>
    </location>
</feature>
<sequence>MNEQELQMLVEELSITYFSQAFLHKATFNSRLKTTGGRYHLSSHNLDFNPRILEIYGRDELVGVIKHELCHYHLHLQGSGYRHQDQAFKTLLVKTGGSRYVADLRTKDEMGTYCHYKCQSCNQAFSRKRKINITKYRCGKCHGKLKQIEK</sequence>
<evidence type="ECO:0000256" key="4">
    <source>
        <dbReference type="HAMAP-Rule" id="MF_00745"/>
    </source>
</evidence>